<keyword evidence="3" id="KW-1185">Reference proteome</keyword>
<reference evidence="2 3" key="1">
    <citation type="submission" date="2023-08" db="EMBL/GenBank/DDBJ databases">
        <title>Genomic and mutational analysis of Pseudomonas syringae pv. tagetis EB037 pathogenicity on sunflower.</title>
        <authorList>
            <person name="Maul J.E."/>
        </authorList>
    </citation>
    <scope>NUCLEOTIDE SEQUENCE [LARGE SCALE GENOMIC DNA]</scope>
    <source>
        <strain evidence="2 3">EB037_T1</strain>
    </source>
</reference>
<dbReference type="SUPFAM" id="SSF56935">
    <property type="entry name" value="Porins"/>
    <property type="match status" value="1"/>
</dbReference>
<dbReference type="PANTHER" id="PTHR47234">
    <property type="match status" value="1"/>
</dbReference>
<feature type="non-terminal residue" evidence="2">
    <location>
        <position position="77"/>
    </location>
</feature>
<comment type="caution">
    <text evidence="2">The sequence shown here is derived from an EMBL/GenBank/DDBJ whole genome shotgun (WGS) entry which is preliminary data.</text>
</comment>
<dbReference type="Gene3D" id="2.170.130.10">
    <property type="entry name" value="TonB-dependent receptor, plug domain"/>
    <property type="match status" value="1"/>
</dbReference>
<dbReference type="Proteomes" id="UP001610657">
    <property type="component" value="Unassembled WGS sequence"/>
</dbReference>
<dbReference type="RefSeq" id="WP_395578028.1">
    <property type="nucleotide sequence ID" value="NZ_JAVCQK010000782.1"/>
</dbReference>
<organism evidence="2 3">
    <name type="scientific">Pseudomonas syringae pv. tagetis</name>
    <dbReference type="NCBI Taxonomy" id="129140"/>
    <lineage>
        <taxon>Bacteria</taxon>
        <taxon>Pseudomonadati</taxon>
        <taxon>Pseudomonadota</taxon>
        <taxon>Gammaproteobacteria</taxon>
        <taxon>Pseudomonadales</taxon>
        <taxon>Pseudomonadaceae</taxon>
        <taxon>Pseudomonas</taxon>
    </lineage>
</organism>
<evidence type="ECO:0000313" key="2">
    <source>
        <dbReference type="EMBL" id="MFH7519364.1"/>
    </source>
</evidence>
<accession>A0ABW7NWX0</accession>
<protein>
    <recommendedName>
        <fullName evidence="4">TonB-dependent siderophore receptor</fullName>
    </recommendedName>
</protein>
<evidence type="ECO:0000256" key="1">
    <source>
        <dbReference type="SAM" id="MobiDB-lite"/>
    </source>
</evidence>
<dbReference type="InterPro" id="IPR037066">
    <property type="entry name" value="Plug_dom_sf"/>
</dbReference>
<sequence length="77" mass="7829">LMMAAAGPALAQEASSGSNPIDLDRVSVTGSRIARTGFVTPSPVTAITAEEIRATGANNIGDLMTRLPALTPTYTLG</sequence>
<feature type="region of interest" description="Disordered" evidence="1">
    <location>
        <begin position="1"/>
        <end position="22"/>
    </location>
</feature>
<evidence type="ECO:0000313" key="3">
    <source>
        <dbReference type="Proteomes" id="UP001610657"/>
    </source>
</evidence>
<feature type="non-terminal residue" evidence="2">
    <location>
        <position position="1"/>
    </location>
</feature>
<gene>
    <name evidence="2" type="ORF">RA271_30290</name>
</gene>
<name>A0ABW7NWX0_9PSED</name>
<dbReference type="PANTHER" id="PTHR47234:SF2">
    <property type="entry name" value="TONB-DEPENDENT RECEPTOR"/>
    <property type="match status" value="1"/>
</dbReference>
<proteinExistence type="predicted"/>
<dbReference type="EMBL" id="JAVCQK010000782">
    <property type="protein sequence ID" value="MFH7519364.1"/>
    <property type="molecule type" value="Genomic_DNA"/>
</dbReference>
<evidence type="ECO:0008006" key="4">
    <source>
        <dbReference type="Google" id="ProtNLM"/>
    </source>
</evidence>